<dbReference type="AlphaFoldDB" id="X1RWD4"/>
<reference evidence="1" key="1">
    <citation type="journal article" date="2014" name="Front. Microbiol.">
        <title>High frequency of phylogenetically diverse reductive dehalogenase-homologous genes in deep subseafloor sedimentary metagenomes.</title>
        <authorList>
            <person name="Kawai M."/>
            <person name="Futagami T."/>
            <person name="Toyoda A."/>
            <person name="Takaki Y."/>
            <person name="Nishi S."/>
            <person name="Hori S."/>
            <person name="Arai W."/>
            <person name="Tsubouchi T."/>
            <person name="Morono Y."/>
            <person name="Uchiyama I."/>
            <person name="Ito T."/>
            <person name="Fujiyama A."/>
            <person name="Inagaki F."/>
            <person name="Takami H."/>
        </authorList>
    </citation>
    <scope>NUCLEOTIDE SEQUENCE</scope>
    <source>
        <strain evidence="1">Expedition CK06-06</strain>
    </source>
</reference>
<dbReference type="EMBL" id="BARW01001430">
    <property type="protein sequence ID" value="GAI59829.1"/>
    <property type="molecule type" value="Genomic_DNA"/>
</dbReference>
<accession>X1RWD4</accession>
<sequence>MVKPRKKHRLPYWIRSQEFRLLNRSQKDFLGYLYCFGPDTCWLWNWRLAKKFHVTKRTIRRWLRALREQGFIWIEKPYGPQRMIHTRLLPTPQHWVSLIGTLALSSR</sequence>
<feature type="non-terminal residue" evidence="1">
    <location>
        <position position="107"/>
    </location>
</feature>
<name>X1RWD4_9ZZZZ</name>
<evidence type="ECO:0008006" key="2">
    <source>
        <dbReference type="Google" id="ProtNLM"/>
    </source>
</evidence>
<dbReference type="InterPro" id="IPR036390">
    <property type="entry name" value="WH_DNA-bd_sf"/>
</dbReference>
<protein>
    <recommendedName>
        <fullName evidence="2">Helix-turn-helix type 11 domain-containing protein</fullName>
    </recommendedName>
</protein>
<dbReference type="SUPFAM" id="SSF46785">
    <property type="entry name" value="Winged helix' DNA-binding domain"/>
    <property type="match status" value="1"/>
</dbReference>
<evidence type="ECO:0000313" key="1">
    <source>
        <dbReference type="EMBL" id="GAI59829.1"/>
    </source>
</evidence>
<gene>
    <name evidence="1" type="ORF">S12H4_04577</name>
</gene>
<proteinExistence type="predicted"/>
<comment type="caution">
    <text evidence="1">The sequence shown here is derived from an EMBL/GenBank/DDBJ whole genome shotgun (WGS) entry which is preliminary data.</text>
</comment>
<organism evidence="1">
    <name type="scientific">marine sediment metagenome</name>
    <dbReference type="NCBI Taxonomy" id="412755"/>
    <lineage>
        <taxon>unclassified sequences</taxon>
        <taxon>metagenomes</taxon>
        <taxon>ecological metagenomes</taxon>
    </lineage>
</organism>